<name>A0A1U7HRF2_9CYAN</name>
<accession>A0A1U7HRF2</accession>
<feature type="transmembrane region" description="Helical" evidence="1">
    <location>
        <begin position="172"/>
        <end position="190"/>
    </location>
</feature>
<keyword evidence="4" id="KW-1185">Reference proteome</keyword>
<evidence type="ECO:0000259" key="2">
    <source>
        <dbReference type="Pfam" id="PF26626"/>
    </source>
</evidence>
<evidence type="ECO:0000313" key="4">
    <source>
        <dbReference type="Proteomes" id="UP000186868"/>
    </source>
</evidence>
<feature type="transmembrane region" description="Helical" evidence="1">
    <location>
        <begin position="94"/>
        <end position="113"/>
    </location>
</feature>
<dbReference type="Proteomes" id="UP000186868">
    <property type="component" value="Unassembled WGS sequence"/>
</dbReference>
<keyword evidence="1" id="KW-0472">Membrane</keyword>
<feature type="transmembrane region" description="Helical" evidence="1">
    <location>
        <begin position="310"/>
        <end position="329"/>
    </location>
</feature>
<dbReference type="InterPro" id="IPR058514">
    <property type="entry name" value="DUF8201"/>
</dbReference>
<feature type="transmembrane region" description="Helical" evidence="1">
    <location>
        <begin position="275"/>
        <end position="301"/>
    </location>
</feature>
<feature type="transmembrane region" description="Helical" evidence="1">
    <location>
        <begin position="38"/>
        <end position="59"/>
    </location>
</feature>
<dbReference type="STRING" id="1921803.NIES593_03670"/>
<dbReference type="AlphaFoldDB" id="A0A1U7HRF2"/>
<protein>
    <recommendedName>
        <fullName evidence="2">DUF8201 domain-containing protein</fullName>
    </recommendedName>
</protein>
<organism evidence="3 4">
    <name type="scientific">Hydrococcus rivularis NIES-593</name>
    <dbReference type="NCBI Taxonomy" id="1921803"/>
    <lineage>
        <taxon>Bacteria</taxon>
        <taxon>Bacillati</taxon>
        <taxon>Cyanobacteriota</taxon>
        <taxon>Cyanophyceae</taxon>
        <taxon>Pleurocapsales</taxon>
        <taxon>Hydrococcaceae</taxon>
        <taxon>Hydrococcus</taxon>
    </lineage>
</organism>
<dbReference type="NCBIfam" id="NF047510">
    <property type="entry name" value="LIC_10190_fam"/>
    <property type="match status" value="1"/>
</dbReference>
<feature type="transmembrane region" description="Helical" evidence="1">
    <location>
        <begin position="424"/>
        <end position="442"/>
    </location>
</feature>
<feature type="transmembrane region" description="Helical" evidence="1">
    <location>
        <begin position="392"/>
        <end position="412"/>
    </location>
</feature>
<evidence type="ECO:0000313" key="3">
    <source>
        <dbReference type="EMBL" id="OKH26180.1"/>
    </source>
</evidence>
<keyword evidence="1" id="KW-0812">Transmembrane</keyword>
<dbReference type="EMBL" id="MRCB01000002">
    <property type="protein sequence ID" value="OKH26180.1"/>
    <property type="molecule type" value="Genomic_DNA"/>
</dbReference>
<proteinExistence type="predicted"/>
<dbReference type="OrthoDB" id="455143at2"/>
<feature type="transmembrane region" description="Helical" evidence="1">
    <location>
        <begin position="206"/>
        <end position="224"/>
    </location>
</feature>
<feature type="transmembrane region" description="Helical" evidence="1">
    <location>
        <begin position="6"/>
        <end position="26"/>
    </location>
</feature>
<sequence length="583" mass="64583">MLYTLVVWTILIFVCPAIGIAVLNWLKADCFDRRSDRLMIAVWLGTIALSISLLAISLVVPLSPLVGGTVAIALVALSLGSRQARREIFSFQSLLSLKLITGCLAVEIIVAALTTQQINWFDTGLYHLGSIQWLSQFGAVPGLALIHSRFGFTSSWFAFSAPLTPQFLGDRIGAITNGFVFLIYVFYFLICLRRGISKNLRLSDCFFIFFSGVIIGAYTLSAFLKESILVSFSPDVPITFLVGITAWSILVISNYRRSPLAEENTSYLDAYLIPLILSVGAVSIKLSALPLLAIGFLFYIFGKKLAIERVFVGVILVAIALLPNALFSITTSGCPFYPSQFMCVDLPWSVPEQTIANETSKITGLDVPSGSDNFLLAALQKRFAWIKSSIKLQIMLLLFVTSLILSIWMLVISRSSKFIKTRGGDWIIALGILGTSFIYTKIPLLRFAMGYLIAIPALFLAKYYLVREEKNFILSHFFKIIELARVKQFTRLGAIGLAVVSVAIAGGQSRLVFPSKLPSFDLIYAKINDVEYTYPANWTNKCWITKLPCSEVEIKNDIKLRDPAKGIGAGFIRNEPKNSEIER</sequence>
<comment type="caution">
    <text evidence="3">The sequence shown here is derived from an EMBL/GenBank/DDBJ whole genome shotgun (WGS) entry which is preliminary data.</text>
</comment>
<feature type="domain" description="DUF8201" evidence="2">
    <location>
        <begin position="1"/>
        <end position="453"/>
    </location>
</feature>
<evidence type="ECO:0000256" key="1">
    <source>
        <dbReference type="SAM" id="Phobius"/>
    </source>
</evidence>
<reference evidence="3 4" key="1">
    <citation type="submission" date="2016-11" db="EMBL/GenBank/DDBJ databases">
        <title>Draft Genome Sequences of Nine Cyanobacterial Strains from Diverse Habitats.</title>
        <authorList>
            <person name="Zhu T."/>
            <person name="Hou S."/>
            <person name="Lu X."/>
            <person name="Hess W.R."/>
        </authorList>
    </citation>
    <scope>NUCLEOTIDE SEQUENCE [LARGE SCALE GENOMIC DNA]</scope>
    <source>
        <strain evidence="3 4">NIES-593</strain>
    </source>
</reference>
<gene>
    <name evidence="3" type="ORF">NIES593_03670</name>
</gene>
<feature type="transmembrane region" description="Helical" evidence="1">
    <location>
        <begin position="489"/>
        <end position="507"/>
    </location>
</feature>
<dbReference type="Pfam" id="PF26626">
    <property type="entry name" value="DUF8201"/>
    <property type="match status" value="1"/>
</dbReference>
<feature type="transmembrane region" description="Helical" evidence="1">
    <location>
        <begin position="448"/>
        <end position="466"/>
    </location>
</feature>
<dbReference type="RefSeq" id="WP_073598287.1">
    <property type="nucleotide sequence ID" value="NZ_MRCB01000002.1"/>
</dbReference>
<keyword evidence="1" id="KW-1133">Transmembrane helix</keyword>
<dbReference type="InterPro" id="IPR058065">
    <property type="entry name" value="LIC_10190-like"/>
</dbReference>
<feature type="transmembrane region" description="Helical" evidence="1">
    <location>
        <begin position="65"/>
        <end position="82"/>
    </location>
</feature>